<evidence type="ECO:0000313" key="2">
    <source>
        <dbReference type="EMBL" id="OGH87547.1"/>
    </source>
</evidence>
<protein>
    <submittedName>
        <fullName evidence="2">Uncharacterized protein</fullName>
    </submittedName>
</protein>
<feature type="coiled-coil region" evidence="1">
    <location>
        <begin position="638"/>
        <end position="714"/>
    </location>
</feature>
<sequence length="749" mass="83620">MSKLTPGERIGQESKVDVNGLSELDQLIADAEMAAREAQQLAVTEEMATTRTKKQSSAESATRVEELQQWYAGLRADDAFVADYAYEQVFVAAEAETGIATSEKIHGIIAALKKAGDALKNIGAVEPKTDALLNKMDALQKLHDKLFEQIQAAAVDVLDAVKQKYKGEETDFEKRYQTLINSPLVRGVEFDPNSPEARERALKQEIVEVLLRPVAENRLKAIEKMIVDAQARIEQIEDKVYTKMDRLRSPGGYENQQSKKAEALSIARDLGLVSKDDSRNYGNDNFTVADLNRLASDKIKSLSESIRMLELILARERLAFEVNRMVVEDAIDDEHIDDEHDEDVLREAMVELRTFLTILRNNSNPNRDFSRDVPPPQSGLAVKVLAQYQQFAVSTSDGSIGQNSIYEIHALDPGAQLLGQTGISREYPRETREEGYLRYQLRKLNLQPRLSGVDIENSLLRNFDIQSQSLTPGSLRGDYNQIARQHKDNKEKRPEVAKFLAEFPTAESFLKHMFAGQGKLFNLRRAYNKVDAGLSNKKNVAAVPEGLIEVGWTESTLGALVEPGQNARGVDGKYARLLEHLSEPQLEAERAFDIRGERGEFKVYTIEQAVDLLRRARRDVRALVGDSDRETKNVKADKNKDEIKIAGLSAEVDALKKKLESALEGAKQAGKSVTIANKERDQAKEAADRHQRNVGTLQQANKQLEDQLEDSVQSVLAGLKSALEAKSGFLGGEKDLRAAVERLMRQLEK</sequence>
<accession>A0A1F6NUF6</accession>
<name>A0A1F6NUF6_9BACT</name>
<dbReference type="STRING" id="1798704.A3J93_03405"/>
<evidence type="ECO:0000256" key="1">
    <source>
        <dbReference type="SAM" id="Coils"/>
    </source>
</evidence>
<dbReference type="EMBL" id="MFQZ01000010">
    <property type="protein sequence ID" value="OGH87547.1"/>
    <property type="molecule type" value="Genomic_DNA"/>
</dbReference>
<dbReference type="AlphaFoldDB" id="A0A1F6NUF6"/>
<evidence type="ECO:0000313" key="3">
    <source>
        <dbReference type="Proteomes" id="UP000177907"/>
    </source>
</evidence>
<organism evidence="2 3">
    <name type="scientific">Candidatus Magasanikbacteria bacterium RIFOXYC2_FULL_42_28</name>
    <dbReference type="NCBI Taxonomy" id="1798704"/>
    <lineage>
        <taxon>Bacteria</taxon>
        <taxon>Candidatus Magasanikiibacteriota</taxon>
    </lineage>
</organism>
<reference evidence="2 3" key="1">
    <citation type="journal article" date="2016" name="Nat. Commun.">
        <title>Thousands of microbial genomes shed light on interconnected biogeochemical processes in an aquifer system.</title>
        <authorList>
            <person name="Anantharaman K."/>
            <person name="Brown C.T."/>
            <person name="Hug L.A."/>
            <person name="Sharon I."/>
            <person name="Castelle C.J."/>
            <person name="Probst A.J."/>
            <person name="Thomas B.C."/>
            <person name="Singh A."/>
            <person name="Wilkins M.J."/>
            <person name="Karaoz U."/>
            <person name="Brodie E.L."/>
            <person name="Williams K.H."/>
            <person name="Hubbard S.S."/>
            <person name="Banfield J.F."/>
        </authorList>
    </citation>
    <scope>NUCLEOTIDE SEQUENCE [LARGE SCALE GENOMIC DNA]</scope>
</reference>
<comment type="caution">
    <text evidence="2">The sequence shown here is derived from an EMBL/GenBank/DDBJ whole genome shotgun (WGS) entry which is preliminary data.</text>
</comment>
<proteinExistence type="predicted"/>
<dbReference type="Proteomes" id="UP000177907">
    <property type="component" value="Unassembled WGS sequence"/>
</dbReference>
<gene>
    <name evidence="2" type="ORF">A3J93_03405</name>
</gene>
<keyword evidence="1" id="KW-0175">Coiled coil</keyword>